<dbReference type="InterPro" id="IPR001647">
    <property type="entry name" value="HTH_TetR"/>
</dbReference>
<dbReference type="PANTHER" id="PTHR30055">
    <property type="entry name" value="HTH-TYPE TRANSCRIPTIONAL REGULATOR RUTR"/>
    <property type="match status" value="1"/>
</dbReference>
<organism evidence="6 7">
    <name type="scientific">Kibdelosporangium persicum</name>
    <dbReference type="NCBI Taxonomy" id="2698649"/>
    <lineage>
        <taxon>Bacteria</taxon>
        <taxon>Bacillati</taxon>
        <taxon>Actinomycetota</taxon>
        <taxon>Actinomycetes</taxon>
        <taxon>Pseudonocardiales</taxon>
        <taxon>Pseudonocardiaceae</taxon>
        <taxon>Kibdelosporangium</taxon>
    </lineage>
</organism>
<dbReference type="Gene3D" id="1.10.357.10">
    <property type="entry name" value="Tetracycline Repressor, domain 2"/>
    <property type="match status" value="1"/>
</dbReference>
<dbReference type="SUPFAM" id="SSF48498">
    <property type="entry name" value="Tetracyclin repressor-like, C-terminal domain"/>
    <property type="match status" value="1"/>
</dbReference>
<feature type="DNA-binding region" description="H-T-H motif" evidence="4">
    <location>
        <begin position="40"/>
        <end position="59"/>
    </location>
</feature>
<dbReference type="EMBL" id="JAAATY010000026">
    <property type="protein sequence ID" value="NRN69349.1"/>
    <property type="molecule type" value="Genomic_DNA"/>
</dbReference>
<feature type="domain" description="HTH tetR-type" evidence="5">
    <location>
        <begin position="17"/>
        <end position="77"/>
    </location>
</feature>
<evidence type="ECO:0000256" key="2">
    <source>
        <dbReference type="ARBA" id="ARBA00023125"/>
    </source>
</evidence>
<evidence type="ECO:0000256" key="3">
    <source>
        <dbReference type="ARBA" id="ARBA00023163"/>
    </source>
</evidence>
<evidence type="ECO:0000259" key="5">
    <source>
        <dbReference type="PROSITE" id="PS50977"/>
    </source>
</evidence>
<evidence type="ECO:0000256" key="4">
    <source>
        <dbReference type="PROSITE-ProRule" id="PRU00335"/>
    </source>
</evidence>
<keyword evidence="3" id="KW-0804">Transcription</keyword>
<keyword evidence="7" id="KW-1185">Reference proteome</keyword>
<dbReference type="InterPro" id="IPR036271">
    <property type="entry name" value="Tet_transcr_reg_TetR-rel_C_sf"/>
</dbReference>
<dbReference type="Proteomes" id="UP000763557">
    <property type="component" value="Unassembled WGS sequence"/>
</dbReference>
<reference evidence="6 7" key="1">
    <citation type="submission" date="2020-01" db="EMBL/GenBank/DDBJ databases">
        <title>Kibdelosporangium persica a novel Actinomycetes from a hot desert in Iran.</title>
        <authorList>
            <person name="Safaei N."/>
            <person name="Zaburannyi N."/>
            <person name="Mueller R."/>
            <person name="Wink J."/>
        </authorList>
    </citation>
    <scope>NUCLEOTIDE SEQUENCE [LARGE SCALE GENOMIC DNA]</scope>
    <source>
        <strain evidence="6 7">4NS15</strain>
    </source>
</reference>
<dbReference type="InterPro" id="IPR050109">
    <property type="entry name" value="HTH-type_TetR-like_transc_reg"/>
</dbReference>
<dbReference type="Pfam" id="PF13305">
    <property type="entry name" value="TetR_C_33"/>
    <property type="match status" value="1"/>
</dbReference>
<proteinExistence type="predicted"/>
<dbReference type="InterPro" id="IPR025996">
    <property type="entry name" value="MT1864/Rv1816-like_C"/>
</dbReference>
<evidence type="ECO:0000313" key="6">
    <source>
        <dbReference type="EMBL" id="NRN69349.1"/>
    </source>
</evidence>
<accession>A0ABX2FDB5</accession>
<protein>
    <submittedName>
        <fullName evidence="6">Mycofactocin system transcriptional regulator</fullName>
    </submittedName>
</protein>
<dbReference type="PROSITE" id="PS50977">
    <property type="entry name" value="HTH_TETR_2"/>
    <property type="match status" value="1"/>
</dbReference>
<dbReference type="PRINTS" id="PR00455">
    <property type="entry name" value="HTHTETR"/>
</dbReference>
<dbReference type="Pfam" id="PF00440">
    <property type="entry name" value="TetR_N"/>
    <property type="match status" value="1"/>
</dbReference>
<comment type="caution">
    <text evidence="6">The sequence shown here is derived from an EMBL/GenBank/DDBJ whole genome shotgun (WGS) entry which is preliminary data.</text>
</comment>
<evidence type="ECO:0000313" key="7">
    <source>
        <dbReference type="Proteomes" id="UP000763557"/>
    </source>
</evidence>
<dbReference type="PANTHER" id="PTHR30055:SF243">
    <property type="entry name" value="HTH-TYPE TRANSCRIPTIONAL REGULATOR RV1816"/>
    <property type="match status" value="1"/>
</dbReference>
<name>A0ABX2FDB5_9PSEU</name>
<keyword evidence="1" id="KW-0805">Transcription regulation</keyword>
<sequence length="245" mass="26496">MSIVKEVVLSRRERLRAETSHEIKAIALKLMAEGGPDAISLRAIAREMGMTAGAIYGYFATRDDLITTLISDVYSDLVDTVEAARDSKQVSDAGGRLLAWGEAFREWAITNPQGFRLIYGDPVNGYEPPEGGAAPEAAHRACVGLTGLVAAVWPYAERTQSNGDHRWPDFDPALVAVVRKSFPELPAAAVALSLRVWGRMHGLVALEIYGHLGSQTQKPAKLYRAEMLDLLAALGVADAVNGRAR</sequence>
<evidence type="ECO:0000256" key="1">
    <source>
        <dbReference type="ARBA" id="ARBA00023015"/>
    </source>
</evidence>
<dbReference type="SUPFAM" id="SSF46689">
    <property type="entry name" value="Homeodomain-like"/>
    <property type="match status" value="1"/>
</dbReference>
<gene>
    <name evidence="6" type="ORF">GC106_66060</name>
</gene>
<dbReference type="InterPro" id="IPR009057">
    <property type="entry name" value="Homeodomain-like_sf"/>
</dbReference>
<keyword evidence="2 4" id="KW-0238">DNA-binding</keyword>